<evidence type="ECO:0000256" key="14">
    <source>
        <dbReference type="SAM" id="Coils"/>
    </source>
</evidence>
<dbReference type="GO" id="GO:0031267">
    <property type="term" value="F:small GTPase binding"/>
    <property type="evidence" value="ECO:0007669"/>
    <property type="project" value="TreeGrafter"/>
</dbReference>
<dbReference type="CDD" id="cd14445">
    <property type="entry name" value="RILP-like"/>
    <property type="match status" value="1"/>
</dbReference>
<dbReference type="SUPFAM" id="SSF161256">
    <property type="entry name" value="RILP dimerisation region"/>
    <property type="match status" value="1"/>
</dbReference>
<keyword evidence="19" id="KW-1185">Reference proteome</keyword>
<evidence type="ECO:0000313" key="18">
    <source>
        <dbReference type="Ensembl" id="ENSGAGP00000009947.1"/>
    </source>
</evidence>
<keyword evidence="4" id="KW-0813">Transport</keyword>
<evidence type="ECO:0000256" key="2">
    <source>
        <dbReference type="ARBA" id="ARBA00004300"/>
    </source>
</evidence>
<evidence type="ECO:0000256" key="15">
    <source>
        <dbReference type="SAM" id="MobiDB-lite"/>
    </source>
</evidence>
<keyword evidence="5" id="KW-0963">Cytoplasm</keyword>
<keyword evidence="7 14" id="KW-0175">Coiled coil</keyword>
<feature type="region of interest" description="Disordered" evidence="15">
    <location>
        <begin position="323"/>
        <end position="345"/>
    </location>
</feature>
<dbReference type="Gene3D" id="1.20.58.1770">
    <property type="match status" value="1"/>
</dbReference>
<feature type="region of interest" description="Disordered" evidence="15">
    <location>
        <begin position="251"/>
        <end position="273"/>
    </location>
</feature>
<evidence type="ECO:0000256" key="13">
    <source>
        <dbReference type="ARBA" id="ARBA00042424"/>
    </source>
</evidence>
<keyword evidence="6" id="KW-0653">Protein transport</keyword>
<dbReference type="PROSITE" id="PS51776">
    <property type="entry name" value="RH1"/>
    <property type="match status" value="1"/>
</dbReference>
<proteinExistence type="inferred from homology"/>
<evidence type="ECO:0000256" key="1">
    <source>
        <dbReference type="ARBA" id="ARBA00004138"/>
    </source>
</evidence>
<dbReference type="Proteomes" id="UP000291020">
    <property type="component" value="Unassembled WGS sequence"/>
</dbReference>
<dbReference type="FunFam" id="1.20.58.1770:FF:000002">
    <property type="entry name" value="RILP-like protein 1 isoform X1"/>
    <property type="match status" value="1"/>
</dbReference>
<evidence type="ECO:0000256" key="9">
    <source>
        <dbReference type="ARBA" id="ARBA00023212"/>
    </source>
</evidence>
<evidence type="ECO:0000256" key="3">
    <source>
        <dbReference type="ARBA" id="ARBA00004514"/>
    </source>
</evidence>
<feature type="coiled-coil region" evidence="14">
    <location>
        <begin position="74"/>
        <end position="250"/>
    </location>
</feature>
<keyword evidence="10" id="KW-0966">Cell projection</keyword>
<dbReference type="PROSITE" id="PS51777">
    <property type="entry name" value="RH2"/>
    <property type="match status" value="1"/>
</dbReference>
<dbReference type="InterPro" id="IPR051241">
    <property type="entry name" value="DZIP_RILPL"/>
</dbReference>
<evidence type="ECO:0000256" key="12">
    <source>
        <dbReference type="ARBA" id="ARBA00040816"/>
    </source>
</evidence>
<dbReference type="STRING" id="38772.ENSGAGP00000009947"/>
<dbReference type="GO" id="GO:0005813">
    <property type="term" value="C:centrosome"/>
    <property type="evidence" value="ECO:0007669"/>
    <property type="project" value="UniProtKB-SubCell"/>
</dbReference>
<accession>A0A452H5M5</accession>
<dbReference type="Ensembl" id="ENSGAGT00000011420.1">
    <property type="protein sequence ID" value="ENSGAGP00000009947.1"/>
    <property type="gene ID" value="ENSGAGG00000007819.1"/>
</dbReference>
<name>A0A452H5M5_9SAUR</name>
<comment type="similarity">
    <text evidence="11">Belongs to the RILPL family.</text>
</comment>
<dbReference type="GO" id="GO:0060271">
    <property type="term" value="P:cilium assembly"/>
    <property type="evidence" value="ECO:0007669"/>
    <property type="project" value="TreeGrafter"/>
</dbReference>
<dbReference type="Gene3D" id="6.10.230.10">
    <property type="match status" value="1"/>
</dbReference>
<dbReference type="GO" id="GO:0046983">
    <property type="term" value="F:protein dimerization activity"/>
    <property type="evidence" value="ECO:0007669"/>
    <property type="project" value="InterPro"/>
</dbReference>
<evidence type="ECO:0000256" key="6">
    <source>
        <dbReference type="ARBA" id="ARBA00022927"/>
    </source>
</evidence>
<feature type="domain" description="RH1" evidence="16">
    <location>
        <begin position="7"/>
        <end position="94"/>
    </location>
</feature>
<dbReference type="PANTHER" id="PTHR21502">
    <property type="entry name" value="ZINC FINGER PROTEIN DZIP1"/>
    <property type="match status" value="1"/>
</dbReference>
<dbReference type="AlphaFoldDB" id="A0A452H5M5"/>
<dbReference type="GO" id="GO:0036064">
    <property type="term" value="C:ciliary basal body"/>
    <property type="evidence" value="ECO:0007669"/>
    <property type="project" value="TreeGrafter"/>
</dbReference>
<evidence type="ECO:0000256" key="5">
    <source>
        <dbReference type="ARBA" id="ARBA00022490"/>
    </source>
</evidence>
<keyword evidence="8" id="KW-0969">Cilium</keyword>
<dbReference type="Pfam" id="PF11461">
    <property type="entry name" value="RILP"/>
    <property type="match status" value="1"/>
</dbReference>
<dbReference type="GO" id="GO:0005829">
    <property type="term" value="C:cytosol"/>
    <property type="evidence" value="ECO:0007669"/>
    <property type="project" value="UniProtKB-SubCell"/>
</dbReference>
<evidence type="ECO:0000259" key="16">
    <source>
        <dbReference type="PROSITE" id="PS51776"/>
    </source>
</evidence>
<dbReference type="GO" id="GO:0051959">
    <property type="term" value="F:dynein light intermediate chain binding"/>
    <property type="evidence" value="ECO:0007669"/>
    <property type="project" value="TreeGrafter"/>
</dbReference>
<evidence type="ECO:0000313" key="19">
    <source>
        <dbReference type="Proteomes" id="UP000291020"/>
    </source>
</evidence>
<comment type="subcellular location">
    <subcellularLocation>
        <location evidence="1">Cell projection</location>
        <location evidence="1">Cilium</location>
    </subcellularLocation>
    <subcellularLocation>
        <location evidence="2">Cytoplasm</location>
        <location evidence="2">Cytoskeleton</location>
        <location evidence="2">Microtubule organizing center</location>
        <location evidence="2">Centrosome</location>
    </subcellularLocation>
    <subcellularLocation>
        <location evidence="3">Cytoplasm</location>
        <location evidence="3">Cytosol</location>
    </subcellularLocation>
</comment>
<protein>
    <recommendedName>
        <fullName evidence="12">RILP-like protein 1</fullName>
    </recommendedName>
    <alternativeName>
        <fullName evidence="13">Rab-interacting lysosomal-like protein 1</fullName>
    </alternativeName>
</protein>
<dbReference type="InterPro" id="IPR034743">
    <property type="entry name" value="RH1"/>
</dbReference>
<evidence type="ECO:0000256" key="10">
    <source>
        <dbReference type="ARBA" id="ARBA00023273"/>
    </source>
</evidence>
<dbReference type="Pfam" id="PF09744">
    <property type="entry name" value="RH1"/>
    <property type="match status" value="1"/>
</dbReference>
<evidence type="ECO:0000256" key="11">
    <source>
        <dbReference type="ARBA" id="ARBA00038318"/>
    </source>
</evidence>
<feature type="compositionally biased region" description="Polar residues" evidence="15">
    <location>
        <begin position="336"/>
        <end position="345"/>
    </location>
</feature>
<evidence type="ECO:0000259" key="17">
    <source>
        <dbReference type="PROSITE" id="PS51777"/>
    </source>
</evidence>
<evidence type="ECO:0000256" key="7">
    <source>
        <dbReference type="ARBA" id="ARBA00023054"/>
    </source>
</evidence>
<reference evidence="19" key="1">
    <citation type="journal article" date="2017" name="PLoS ONE">
        <title>The Agassiz's desert tortoise genome provides a resource for the conservation of a threatened species.</title>
        <authorList>
            <person name="Tollis M."/>
            <person name="DeNardo D.F."/>
            <person name="Cornelius J.A."/>
            <person name="Dolby G.A."/>
            <person name="Edwards T."/>
            <person name="Henen B.T."/>
            <person name="Karl A.E."/>
            <person name="Murphy R.W."/>
            <person name="Kusumi K."/>
        </authorList>
    </citation>
    <scope>NUCLEOTIDE SEQUENCE [LARGE SCALE GENOMIC DNA]</scope>
</reference>
<dbReference type="GO" id="GO:0015031">
    <property type="term" value="P:protein transport"/>
    <property type="evidence" value="ECO:0007669"/>
    <property type="project" value="UniProtKB-KW"/>
</dbReference>
<dbReference type="PANTHER" id="PTHR21502:SF6">
    <property type="entry name" value="RILP-LIKE PROTEIN 1"/>
    <property type="match status" value="1"/>
</dbReference>
<reference evidence="18" key="2">
    <citation type="submission" date="2025-08" db="UniProtKB">
        <authorList>
            <consortium name="Ensembl"/>
        </authorList>
    </citation>
    <scope>IDENTIFICATION</scope>
</reference>
<dbReference type="InterPro" id="IPR034744">
    <property type="entry name" value="RH2"/>
</dbReference>
<evidence type="ECO:0000256" key="8">
    <source>
        <dbReference type="ARBA" id="ARBA00023069"/>
    </source>
</evidence>
<keyword evidence="9" id="KW-0206">Cytoskeleton</keyword>
<dbReference type="InterPro" id="IPR021563">
    <property type="entry name" value="RILP_dimer"/>
</dbReference>
<feature type="compositionally biased region" description="Basic and acidic residues" evidence="15">
    <location>
        <begin position="251"/>
        <end position="268"/>
    </location>
</feature>
<sequence length="423" mass="49378">MDAGGGVSSSALEKNVAELTVMDVYDIASLVGQEFERVIDQHGCEAIARLMPKVVRVLEILEVLVSRNHINPEMEELRLELDRLRLERMDRIEKEKKHQKELELVEDVWRGEAQDLLTQIAQLQEENKQLMTNLSHKDINFTEEEFQKHEGMSERERQVMKKLKEVVDKQRDEIRARDRELGLKNEDVEALQQQQNRLMKINHDLRHRITVVEAQGKALIEQKVELEAYLQTKEQEMGTLRAELGKLREKLQGEHSENGEEIKVREPNNDDYLSESEKMALDLKDPNRPRFTLQELRDVLHERNELKSRVFLLQEELLYYKSEETEEETRSPQPTPIINSKTSTQPESGIKRLIFTAIMPMVAAGLIPDDPTLQPIRRLVSLVGIFFKCFILCFVLFCFFVGSFLVLVFCFFCMTLMYFNINC</sequence>
<feature type="domain" description="RH2" evidence="17">
    <location>
        <begin position="288"/>
        <end position="353"/>
    </location>
</feature>
<evidence type="ECO:0000256" key="4">
    <source>
        <dbReference type="ARBA" id="ARBA00022448"/>
    </source>
</evidence>
<organism evidence="18 19">
    <name type="scientific">Gopherus agassizii</name>
    <name type="common">Agassiz's desert tortoise</name>
    <dbReference type="NCBI Taxonomy" id="38772"/>
    <lineage>
        <taxon>Eukaryota</taxon>
        <taxon>Metazoa</taxon>
        <taxon>Chordata</taxon>
        <taxon>Craniata</taxon>
        <taxon>Vertebrata</taxon>
        <taxon>Euteleostomi</taxon>
        <taxon>Archelosauria</taxon>
        <taxon>Testudinata</taxon>
        <taxon>Testudines</taxon>
        <taxon>Cryptodira</taxon>
        <taxon>Durocryptodira</taxon>
        <taxon>Testudinoidea</taxon>
        <taxon>Testudinidae</taxon>
        <taxon>Gopherus</taxon>
    </lineage>
</organism>
<reference evidence="18" key="3">
    <citation type="submission" date="2025-09" db="UniProtKB">
        <authorList>
            <consortium name="Ensembl"/>
        </authorList>
    </citation>
    <scope>IDENTIFICATION</scope>
</reference>